<keyword evidence="4" id="KW-0378">Hydrolase</keyword>
<protein>
    <submittedName>
        <fullName evidence="11">DNA-formamidopyrimidine glycosylase family protein</fullName>
    </submittedName>
</protein>
<evidence type="ECO:0000256" key="1">
    <source>
        <dbReference type="ARBA" id="ARBA00001668"/>
    </source>
</evidence>
<dbReference type="SUPFAM" id="SSF46946">
    <property type="entry name" value="S13-like H2TH domain"/>
    <property type="match status" value="1"/>
</dbReference>
<dbReference type="RefSeq" id="WP_323577630.1">
    <property type="nucleotide sequence ID" value="NZ_JAYGJQ010000002.1"/>
</dbReference>
<evidence type="ECO:0000256" key="3">
    <source>
        <dbReference type="ARBA" id="ARBA00022763"/>
    </source>
</evidence>
<dbReference type="EMBL" id="JAYGJQ010000002">
    <property type="protein sequence ID" value="MEA9357570.1"/>
    <property type="molecule type" value="Genomic_DNA"/>
</dbReference>
<dbReference type="PROSITE" id="PS51068">
    <property type="entry name" value="FPG_CAT"/>
    <property type="match status" value="1"/>
</dbReference>
<comment type="catalytic activity">
    <reaction evidence="1">
        <text>Hydrolysis of DNA containing ring-opened 7-methylguanine residues, releasing 2,6-diamino-4-hydroxy-5-(N-methyl)formamidopyrimidine.</text>
        <dbReference type="EC" id="3.2.2.23"/>
    </reaction>
</comment>
<keyword evidence="9" id="KW-0326">Glycosidase</keyword>
<comment type="caution">
    <text evidence="11">The sequence shown here is derived from an EMBL/GenBank/DDBJ whole genome shotgun (WGS) entry which is preliminary data.</text>
</comment>
<dbReference type="Gene3D" id="1.10.8.50">
    <property type="match status" value="1"/>
</dbReference>
<evidence type="ECO:0000256" key="5">
    <source>
        <dbReference type="ARBA" id="ARBA00023125"/>
    </source>
</evidence>
<dbReference type="InterPro" id="IPR035937">
    <property type="entry name" value="FPG_N"/>
</dbReference>
<evidence type="ECO:0000256" key="2">
    <source>
        <dbReference type="ARBA" id="ARBA00009409"/>
    </source>
</evidence>
<keyword evidence="8" id="KW-0511">Multifunctional enzyme</keyword>
<sequence>MPELPEVETIKNQLTPILPFKIEAAVFSPLTKRMVKQMDFDPTNFTITKIRRHAKWLIFELSPYGYILSHLGMSGSWQMSHAPLAEKHGHIEFIDKSKAQFGVLTYIDPRRFGHFYLLTNENFKIKEDALPIDITSPDFDVDHIAEIFFKYPNKPIKPFLLDQKAFPGVGNYMASEICARAGILPTRLTGNIEADEIQKIKDAMNVVVNGAVETKGTTFSGGYRDANGDKGEGVKHLVVFYQNHCQMCLEEGIVTKVIKTIQGGRGTYHCPRHQK</sequence>
<dbReference type="Proteomes" id="UP001302274">
    <property type="component" value="Unassembled WGS sequence"/>
</dbReference>
<evidence type="ECO:0000313" key="11">
    <source>
        <dbReference type="EMBL" id="MEA9357570.1"/>
    </source>
</evidence>
<evidence type="ECO:0000256" key="9">
    <source>
        <dbReference type="ARBA" id="ARBA00023295"/>
    </source>
</evidence>
<accession>A0ABU5W170</accession>
<gene>
    <name evidence="11" type="ORF">SHI21_15180</name>
</gene>
<evidence type="ECO:0000256" key="7">
    <source>
        <dbReference type="ARBA" id="ARBA00023239"/>
    </source>
</evidence>
<dbReference type="SUPFAM" id="SSF81624">
    <property type="entry name" value="N-terminal domain of MutM-like DNA repair proteins"/>
    <property type="match status" value="1"/>
</dbReference>
<keyword evidence="12" id="KW-1185">Reference proteome</keyword>
<name>A0ABU5W170_9BACT</name>
<dbReference type="CDD" id="cd08966">
    <property type="entry name" value="EcFpg-like_N"/>
    <property type="match status" value="1"/>
</dbReference>
<dbReference type="SMART" id="SM00898">
    <property type="entry name" value="Fapy_DNA_glyco"/>
    <property type="match status" value="1"/>
</dbReference>
<dbReference type="Gene3D" id="3.20.190.10">
    <property type="entry name" value="MutM-like, N-terminal"/>
    <property type="match status" value="1"/>
</dbReference>
<keyword evidence="5" id="KW-0238">DNA-binding</keyword>
<keyword evidence="7" id="KW-0456">Lyase</keyword>
<evidence type="ECO:0000256" key="6">
    <source>
        <dbReference type="ARBA" id="ARBA00023204"/>
    </source>
</evidence>
<feature type="domain" description="Formamidopyrimidine-DNA glycosylase catalytic" evidence="10">
    <location>
        <begin position="2"/>
        <end position="113"/>
    </location>
</feature>
<comment type="similarity">
    <text evidence="2">Belongs to the FPG family.</text>
</comment>
<organism evidence="11 12">
    <name type="scientific">Bacteriovorax antarcticus</name>
    <dbReference type="NCBI Taxonomy" id="3088717"/>
    <lineage>
        <taxon>Bacteria</taxon>
        <taxon>Pseudomonadati</taxon>
        <taxon>Bdellovibrionota</taxon>
        <taxon>Bacteriovoracia</taxon>
        <taxon>Bacteriovoracales</taxon>
        <taxon>Bacteriovoracaceae</taxon>
        <taxon>Bacteriovorax</taxon>
    </lineage>
</organism>
<keyword evidence="6" id="KW-0234">DNA repair</keyword>
<dbReference type="PANTHER" id="PTHR22993:SF9">
    <property type="entry name" value="FORMAMIDOPYRIMIDINE-DNA GLYCOSYLASE"/>
    <property type="match status" value="1"/>
</dbReference>
<dbReference type="PANTHER" id="PTHR22993">
    <property type="entry name" value="FORMAMIDOPYRIMIDINE-DNA GLYCOSYLASE"/>
    <property type="match status" value="1"/>
</dbReference>
<reference evidence="11 12" key="1">
    <citation type="submission" date="2023-11" db="EMBL/GenBank/DDBJ databases">
        <title>A Novel Polar Bacteriovorax (B. antarcticus) Isolated from the Biocrust in Antarctica.</title>
        <authorList>
            <person name="Mun W."/>
            <person name="Choi S.Y."/>
            <person name="Mitchell R.J."/>
        </authorList>
    </citation>
    <scope>NUCLEOTIDE SEQUENCE [LARGE SCALE GENOMIC DNA]</scope>
    <source>
        <strain evidence="11 12">PP10</strain>
    </source>
</reference>
<dbReference type="InterPro" id="IPR015886">
    <property type="entry name" value="H2TH_FPG"/>
</dbReference>
<dbReference type="Pfam" id="PF01149">
    <property type="entry name" value="Fapy_DNA_glyco"/>
    <property type="match status" value="1"/>
</dbReference>
<dbReference type="Pfam" id="PF06831">
    <property type="entry name" value="H2TH"/>
    <property type="match status" value="1"/>
</dbReference>
<evidence type="ECO:0000256" key="8">
    <source>
        <dbReference type="ARBA" id="ARBA00023268"/>
    </source>
</evidence>
<evidence type="ECO:0000256" key="4">
    <source>
        <dbReference type="ARBA" id="ARBA00022801"/>
    </source>
</evidence>
<evidence type="ECO:0000313" key="12">
    <source>
        <dbReference type="Proteomes" id="UP001302274"/>
    </source>
</evidence>
<dbReference type="InterPro" id="IPR012319">
    <property type="entry name" value="FPG_cat"/>
</dbReference>
<proteinExistence type="inferred from homology"/>
<evidence type="ECO:0000259" key="10">
    <source>
        <dbReference type="PROSITE" id="PS51068"/>
    </source>
</evidence>
<keyword evidence="3" id="KW-0227">DNA damage</keyword>
<dbReference type="InterPro" id="IPR010979">
    <property type="entry name" value="Ribosomal_uS13-like_H2TH"/>
</dbReference>
<dbReference type="SMART" id="SM01232">
    <property type="entry name" value="H2TH"/>
    <property type="match status" value="1"/>
</dbReference>